<sequence length="229" mass="25011">MPATPTFESVLEAADDGATHREVERLLRMADWTPCGAGDWAVALAAPGADVVARISPFDPVGPYTARLYEEAAATGLTPRLIAHRRLTGGGDLQVMERLRPVPPVQATEFLGRLGDGEQRLGGLGAIVRRIHAEALRELPWCGPLDHNPANVMQTRDGRLVLTDPYYADGPDLYATAARDPDAVVAAIPEHLRRYMTEIPLAESGPWDPQEQAAIRENLRLADERARWA</sequence>
<organism evidence="1 2">
    <name type="scientific">Georgenia deserti</name>
    <dbReference type="NCBI Taxonomy" id="2093781"/>
    <lineage>
        <taxon>Bacteria</taxon>
        <taxon>Bacillati</taxon>
        <taxon>Actinomycetota</taxon>
        <taxon>Actinomycetes</taxon>
        <taxon>Micrococcales</taxon>
        <taxon>Bogoriellaceae</taxon>
        <taxon>Georgenia</taxon>
    </lineage>
</organism>
<dbReference type="Proteomes" id="UP001597277">
    <property type="component" value="Unassembled WGS sequence"/>
</dbReference>
<gene>
    <name evidence="1" type="ORF">ACFSE6_04600</name>
</gene>
<evidence type="ECO:0000313" key="1">
    <source>
        <dbReference type="EMBL" id="MFD1717102.1"/>
    </source>
</evidence>
<dbReference type="EMBL" id="JBHUEE010000002">
    <property type="protein sequence ID" value="MFD1717102.1"/>
    <property type="molecule type" value="Genomic_DNA"/>
</dbReference>
<keyword evidence="2" id="KW-1185">Reference proteome</keyword>
<dbReference type="SUPFAM" id="SSF56112">
    <property type="entry name" value="Protein kinase-like (PK-like)"/>
    <property type="match status" value="1"/>
</dbReference>
<proteinExistence type="predicted"/>
<accession>A0ABW4L401</accession>
<dbReference type="InterPro" id="IPR011009">
    <property type="entry name" value="Kinase-like_dom_sf"/>
</dbReference>
<evidence type="ECO:0000313" key="2">
    <source>
        <dbReference type="Proteomes" id="UP001597277"/>
    </source>
</evidence>
<comment type="caution">
    <text evidence="1">The sequence shown here is derived from an EMBL/GenBank/DDBJ whole genome shotgun (WGS) entry which is preliminary data.</text>
</comment>
<dbReference type="RefSeq" id="WP_388002686.1">
    <property type="nucleotide sequence ID" value="NZ_JBHUEE010000002.1"/>
</dbReference>
<protein>
    <recommendedName>
        <fullName evidence="3">Phosphotransferase</fullName>
    </recommendedName>
</protein>
<name>A0ABW4L401_9MICO</name>
<evidence type="ECO:0008006" key="3">
    <source>
        <dbReference type="Google" id="ProtNLM"/>
    </source>
</evidence>
<reference evidence="2" key="1">
    <citation type="journal article" date="2019" name="Int. J. Syst. Evol. Microbiol.">
        <title>The Global Catalogue of Microorganisms (GCM) 10K type strain sequencing project: providing services to taxonomists for standard genome sequencing and annotation.</title>
        <authorList>
            <consortium name="The Broad Institute Genomics Platform"/>
            <consortium name="The Broad Institute Genome Sequencing Center for Infectious Disease"/>
            <person name="Wu L."/>
            <person name="Ma J."/>
        </authorList>
    </citation>
    <scope>NUCLEOTIDE SEQUENCE [LARGE SCALE GENOMIC DNA]</scope>
    <source>
        <strain evidence="2">JCM 17130</strain>
    </source>
</reference>